<proteinExistence type="predicted"/>
<dbReference type="RefSeq" id="WP_091627781.1">
    <property type="nucleotide sequence ID" value="NZ_FOEF01000025.1"/>
</dbReference>
<keyword evidence="1" id="KW-1133">Transmembrane helix</keyword>
<gene>
    <name evidence="2" type="ORF">SAMN04489732_12578</name>
</gene>
<keyword evidence="3" id="KW-1185">Reference proteome</keyword>
<organism evidence="2 3">
    <name type="scientific">Amycolatopsis saalfeldensis</name>
    <dbReference type="NCBI Taxonomy" id="394193"/>
    <lineage>
        <taxon>Bacteria</taxon>
        <taxon>Bacillati</taxon>
        <taxon>Actinomycetota</taxon>
        <taxon>Actinomycetes</taxon>
        <taxon>Pseudonocardiales</taxon>
        <taxon>Pseudonocardiaceae</taxon>
        <taxon>Amycolatopsis</taxon>
    </lineage>
</organism>
<protein>
    <recommendedName>
        <fullName evidence="4">DUF3040 domain-containing protein</fullName>
    </recommendedName>
</protein>
<dbReference type="Proteomes" id="UP000198582">
    <property type="component" value="Unassembled WGS sequence"/>
</dbReference>
<keyword evidence="1" id="KW-0472">Membrane</keyword>
<feature type="transmembrane region" description="Helical" evidence="1">
    <location>
        <begin position="66"/>
        <end position="85"/>
    </location>
</feature>
<accession>A0A1H8YM32</accession>
<dbReference type="EMBL" id="FOEF01000025">
    <property type="protein sequence ID" value="SEP53240.1"/>
    <property type="molecule type" value="Genomic_DNA"/>
</dbReference>
<reference evidence="2 3" key="1">
    <citation type="submission" date="2016-10" db="EMBL/GenBank/DDBJ databases">
        <authorList>
            <person name="de Groot N.N."/>
        </authorList>
    </citation>
    <scope>NUCLEOTIDE SEQUENCE [LARGE SCALE GENOMIC DNA]</scope>
    <source>
        <strain evidence="2 3">DSM 44993</strain>
    </source>
</reference>
<evidence type="ECO:0000256" key="1">
    <source>
        <dbReference type="SAM" id="Phobius"/>
    </source>
</evidence>
<sequence>MLPYRDRSALRKIEEELAASDPAFVAALSQGVPATRSRLWLTTLVLADVTVVLMVVFGLLTGSSGLFLWGFAAVPALVWVHHDLLMRKRERQSGEALNRSSD</sequence>
<dbReference type="InterPro" id="IPR021401">
    <property type="entry name" value="DUF3040"/>
</dbReference>
<dbReference type="Pfam" id="PF11239">
    <property type="entry name" value="DUF3040"/>
    <property type="match status" value="1"/>
</dbReference>
<name>A0A1H8YM32_9PSEU</name>
<dbReference type="AlphaFoldDB" id="A0A1H8YM32"/>
<dbReference type="STRING" id="394193.SAMN04489732_12578"/>
<dbReference type="OrthoDB" id="3627209at2"/>
<evidence type="ECO:0000313" key="3">
    <source>
        <dbReference type="Proteomes" id="UP000198582"/>
    </source>
</evidence>
<evidence type="ECO:0000313" key="2">
    <source>
        <dbReference type="EMBL" id="SEP53240.1"/>
    </source>
</evidence>
<evidence type="ECO:0008006" key="4">
    <source>
        <dbReference type="Google" id="ProtNLM"/>
    </source>
</evidence>
<keyword evidence="1" id="KW-0812">Transmembrane</keyword>
<feature type="transmembrane region" description="Helical" evidence="1">
    <location>
        <begin position="39"/>
        <end position="60"/>
    </location>
</feature>